<accession>A0A2K3QN49</accession>
<dbReference type="EMBL" id="NRSZ01000181">
    <property type="protein sequence ID" value="PNY28961.1"/>
    <property type="molecule type" value="Genomic_DNA"/>
</dbReference>
<dbReference type="OrthoDB" id="5154031at2759"/>
<gene>
    <name evidence="1" type="ORF">TCAP_01119</name>
</gene>
<name>A0A2K3QN49_9HYPO</name>
<evidence type="ECO:0000313" key="1">
    <source>
        <dbReference type="EMBL" id="PNY28961.1"/>
    </source>
</evidence>
<dbReference type="Proteomes" id="UP000236621">
    <property type="component" value="Unassembled WGS sequence"/>
</dbReference>
<reference evidence="1 2" key="1">
    <citation type="submission" date="2017-08" db="EMBL/GenBank/DDBJ databases">
        <title>Harnessing the power of phylogenomics to disentangle the directionality and signatures of interkingdom host jumping in the parasitic fungal genus Tolypocladium.</title>
        <authorList>
            <person name="Quandt C.A."/>
            <person name="Patterson W."/>
            <person name="Spatafora J.W."/>
        </authorList>
    </citation>
    <scope>NUCLEOTIDE SEQUENCE [LARGE SCALE GENOMIC DNA]</scope>
    <source>
        <strain evidence="1 2">CBS 113982</strain>
    </source>
</reference>
<evidence type="ECO:0008006" key="3">
    <source>
        <dbReference type="Google" id="ProtNLM"/>
    </source>
</evidence>
<sequence>MKKAIFAAAGIAAVASAHEVRSPLELGAHVGNLINVDICLGLDVKLPLGIDIDTDRCPRSPPSEGCTNVWHPPHHVHMDDCDNNDESEWHYVHPCNCKAPVPHTWGTSTVIQTSVHTITSCAADVTNCPARVTTIVVPATTTICPVAVTPTTLATLPATGVAVPPYHNRLPPVSQTAAVSQPAVPTGLPVVSVPAYQPPAAQTTPCTTAAQNAATVPALPASVPAGLAPPAAVYPVPPVGTGSPVVPIAGYNATTARPVVAGASTNGQKVGVAAVVGLAAALLI</sequence>
<dbReference type="AlphaFoldDB" id="A0A2K3QN49"/>
<dbReference type="STRING" id="45235.A0A2K3QN49"/>
<proteinExistence type="predicted"/>
<comment type="caution">
    <text evidence="1">The sequence shown here is derived from an EMBL/GenBank/DDBJ whole genome shotgun (WGS) entry which is preliminary data.</text>
</comment>
<organism evidence="1 2">
    <name type="scientific">Tolypocladium capitatum</name>
    <dbReference type="NCBI Taxonomy" id="45235"/>
    <lineage>
        <taxon>Eukaryota</taxon>
        <taxon>Fungi</taxon>
        <taxon>Dikarya</taxon>
        <taxon>Ascomycota</taxon>
        <taxon>Pezizomycotina</taxon>
        <taxon>Sordariomycetes</taxon>
        <taxon>Hypocreomycetidae</taxon>
        <taxon>Hypocreales</taxon>
        <taxon>Ophiocordycipitaceae</taxon>
        <taxon>Tolypocladium</taxon>
    </lineage>
</organism>
<protein>
    <recommendedName>
        <fullName evidence="3">Adhesin-like protein 2</fullName>
    </recommendedName>
</protein>
<evidence type="ECO:0000313" key="2">
    <source>
        <dbReference type="Proteomes" id="UP000236621"/>
    </source>
</evidence>
<keyword evidence="2" id="KW-1185">Reference proteome</keyword>